<dbReference type="AlphaFoldDB" id="A0A0H5RFI6"/>
<reference evidence="2" key="1">
    <citation type="submission" date="2015-04" db="EMBL/GenBank/DDBJ databases">
        <title>The genome sequence of the plant pathogenic Rhizarian Plasmodiophora brassicae reveals insights in its biotrophic life cycle and the origin of chitin synthesis.</title>
        <authorList>
            <person name="Schwelm A."/>
            <person name="Fogelqvist J."/>
            <person name="Knaust A."/>
            <person name="Julke S."/>
            <person name="Lilja T."/>
            <person name="Dhandapani V."/>
            <person name="Bonilla-Rosso G."/>
            <person name="Karlsson M."/>
            <person name="Shevchenko A."/>
            <person name="Choi S.R."/>
            <person name="Kim H.G."/>
            <person name="Park J.Y."/>
            <person name="Lim Y.P."/>
            <person name="Ludwig-Muller J."/>
            <person name="Dixelius C."/>
        </authorList>
    </citation>
    <scope>NUCLEOTIDE SEQUENCE</scope>
    <source>
        <tissue evidence="2">Potato root galls</tissue>
    </source>
</reference>
<evidence type="ECO:0000313" key="2">
    <source>
        <dbReference type="EMBL" id="CRZ12302.1"/>
    </source>
</evidence>
<feature type="region of interest" description="Disordered" evidence="1">
    <location>
        <begin position="72"/>
        <end position="133"/>
    </location>
</feature>
<proteinExistence type="predicted"/>
<dbReference type="EMBL" id="HACM01011860">
    <property type="protein sequence ID" value="CRZ12302.1"/>
    <property type="molecule type" value="Transcribed_RNA"/>
</dbReference>
<accession>A0A0H5RFI6</accession>
<feature type="compositionally biased region" description="Low complexity" evidence="1">
    <location>
        <begin position="95"/>
        <end position="105"/>
    </location>
</feature>
<sequence length="133" mass="14300">MGKLKDDVANVLKEMGMVFTRRLNHCTDTMVKLMETGISIDLVNMGSDDVNEELMKNKNRIGLRRLIRKAERNAADPGTAAAAPQPAPGDKKSGKTAPATTTTAAKKMRSYEGKPAGSVLGGEQIDGITRPRC</sequence>
<evidence type="ECO:0000256" key="1">
    <source>
        <dbReference type="SAM" id="MobiDB-lite"/>
    </source>
</evidence>
<organism evidence="2">
    <name type="scientific">Spongospora subterranea</name>
    <dbReference type="NCBI Taxonomy" id="70186"/>
    <lineage>
        <taxon>Eukaryota</taxon>
        <taxon>Sar</taxon>
        <taxon>Rhizaria</taxon>
        <taxon>Endomyxa</taxon>
        <taxon>Phytomyxea</taxon>
        <taxon>Plasmodiophorida</taxon>
        <taxon>Plasmodiophoridae</taxon>
        <taxon>Spongospora</taxon>
    </lineage>
</organism>
<feature type="compositionally biased region" description="Low complexity" evidence="1">
    <location>
        <begin position="75"/>
        <end position="84"/>
    </location>
</feature>
<name>A0A0H5RFI6_9EUKA</name>
<protein>
    <submittedName>
        <fullName evidence="2">Uncharacterized protein</fullName>
    </submittedName>
</protein>